<proteinExistence type="predicted"/>
<dbReference type="InterPro" id="IPR006311">
    <property type="entry name" value="TAT_signal"/>
</dbReference>
<dbReference type="PANTHER" id="PTHR43818:SF5">
    <property type="entry name" value="OXIDOREDUCTASE FAMILY PROTEIN"/>
    <property type="match status" value="1"/>
</dbReference>
<accession>A0ABW4ZGZ3</accession>
<dbReference type="Gene3D" id="3.30.360.10">
    <property type="entry name" value="Dihydrodipicolinate Reductase, domain 2"/>
    <property type="match status" value="1"/>
</dbReference>
<dbReference type="EMBL" id="JBHUHZ010000001">
    <property type="protein sequence ID" value="MFD2160771.1"/>
    <property type="molecule type" value="Genomic_DNA"/>
</dbReference>
<dbReference type="PROSITE" id="PS51318">
    <property type="entry name" value="TAT"/>
    <property type="match status" value="1"/>
</dbReference>
<dbReference type="PANTHER" id="PTHR43818">
    <property type="entry name" value="BCDNA.GH03377"/>
    <property type="match status" value="1"/>
</dbReference>
<organism evidence="2 3">
    <name type="scientific">Paradesertivirga mongoliensis</name>
    <dbReference type="NCBI Taxonomy" id="2100740"/>
    <lineage>
        <taxon>Bacteria</taxon>
        <taxon>Pseudomonadati</taxon>
        <taxon>Bacteroidota</taxon>
        <taxon>Sphingobacteriia</taxon>
        <taxon>Sphingobacteriales</taxon>
        <taxon>Sphingobacteriaceae</taxon>
        <taxon>Paradesertivirga</taxon>
    </lineage>
</organism>
<sequence length="452" mass="51070">MESSRRKFIKQSAIASAGLYFGTMGFSAKSYGRIIGANDRVRVGVVGFSDRFRSSLFPSFLNHNKELNFDIVAVSDLWKLRRDEGEAFLKSKTGNNIAAFRNNDELYQMKNLDAVIISTADFQHALHTIEAVNANCDAYVEKPFAETMEDNRAALKAVKASNRIVQIGSQRRSGANYKAAESFIKDGKFGDITMVELTWNVNQPGRWRRPDLVAKCKEEDTDWKRFLLNRPYEAWDPRKYLEYRLFWPYSSGMPGQWMSHQIDTVHWFTGLKHPRSVVSNGGIYQWKDGRRNWDTTTAVFDYGREDDPSNGFQVTFGSRMHNGDENPAEIYYSNGGELNLITNKVSSRGGLSEKHASAMNMKSNLLPEVNLTANAVKVVASANTGADNLTSNHMRNWMECVRSRKEPNAPVEAGYYHSIANIMTNAAGRTGEKAFFDSKNQEVMVGGKVFKY</sequence>
<gene>
    <name evidence="2" type="ORF">ACFSJU_00055</name>
</gene>
<protein>
    <submittedName>
        <fullName evidence="2">Gfo/Idh/MocA family protein</fullName>
    </submittedName>
</protein>
<dbReference type="InterPro" id="IPR050463">
    <property type="entry name" value="Gfo/Idh/MocA_oxidrdct_glycsds"/>
</dbReference>
<evidence type="ECO:0000259" key="1">
    <source>
        <dbReference type="Pfam" id="PF01408"/>
    </source>
</evidence>
<dbReference type="SUPFAM" id="SSF51735">
    <property type="entry name" value="NAD(P)-binding Rossmann-fold domains"/>
    <property type="match status" value="1"/>
</dbReference>
<reference evidence="3" key="1">
    <citation type="journal article" date="2019" name="Int. J. Syst. Evol. Microbiol.">
        <title>The Global Catalogue of Microorganisms (GCM) 10K type strain sequencing project: providing services to taxonomists for standard genome sequencing and annotation.</title>
        <authorList>
            <consortium name="The Broad Institute Genomics Platform"/>
            <consortium name="The Broad Institute Genome Sequencing Center for Infectious Disease"/>
            <person name="Wu L."/>
            <person name="Ma J."/>
        </authorList>
    </citation>
    <scope>NUCLEOTIDE SEQUENCE [LARGE SCALE GENOMIC DNA]</scope>
    <source>
        <strain evidence="3">KCTC 42217</strain>
    </source>
</reference>
<dbReference type="Pfam" id="PF01408">
    <property type="entry name" value="GFO_IDH_MocA"/>
    <property type="match status" value="1"/>
</dbReference>
<dbReference type="SUPFAM" id="SSF55347">
    <property type="entry name" value="Glyceraldehyde-3-phosphate dehydrogenase-like, C-terminal domain"/>
    <property type="match status" value="1"/>
</dbReference>
<feature type="domain" description="Gfo/Idh/MocA-like oxidoreductase N-terminal" evidence="1">
    <location>
        <begin position="41"/>
        <end position="168"/>
    </location>
</feature>
<name>A0ABW4ZGZ3_9SPHI</name>
<evidence type="ECO:0000313" key="3">
    <source>
        <dbReference type="Proteomes" id="UP001597387"/>
    </source>
</evidence>
<dbReference type="Gene3D" id="3.40.50.720">
    <property type="entry name" value="NAD(P)-binding Rossmann-like Domain"/>
    <property type="match status" value="1"/>
</dbReference>
<dbReference type="Proteomes" id="UP001597387">
    <property type="component" value="Unassembled WGS sequence"/>
</dbReference>
<comment type="caution">
    <text evidence="2">The sequence shown here is derived from an EMBL/GenBank/DDBJ whole genome shotgun (WGS) entry which is preliminary data.</text>
</comment>
<dbReference type="InterPro" id="IPR000683">
    <property type="entry name" value="Gfo/Idh/MocA-like_OxRdtase_N"/>
</dbReference>
<dbReference type="RefSeq" id="WP_255901999.1">
    <property type="nucleotide sequence ID" value="NZ_JAFMZO010000002.1"/>
</dbReference>
<evidence type="ECO:0000313" key="2">
    <source>
        <dbReference type="EMBL" id="MFD2160771.1"/>
    </source>
</evidence>
<dbReference type="InterPro" id="IPR036291">
    <property type="entry name" value="NAD(P)-bd_dom_sf"/>
</dbReference>
<keyword evidence="3" id="KW-1185">Reference proteome</keyword>